<reference evidence="2" key="1">
    <citation type="submission" date="2018-05" db="EMBL/GenBank/DDBJ databases">
        <authorList>
            <person name="Lanie J.A."/>
            <person name="Ng W.-L."/>
            <person name="Kazmierczak K.M."/>
            <person name="Andrzejewski T.M."/>
            <person name="Davidsen T.M."/>
            <person name="Wayne K.J."/>
            <person name="Tettelin H."/>
            <person name="Glass J.I."/>
            <person name="Rusch D."/>
            <person name="Podicherti R."/>
            <person name="Tsui H.-C.T."/>
            <person name="Winkler M.E."/>
        </authorList>
    </citation>
    <scope>NUCLEOTIDE SEQUENCE</scope>
</reference>
<protein>
    <recommendedName>
        <fullName evidence="1">SHSP domain-containing protein</fullName>
    </recommendedName>
</protein>
<name>A0A382DGC5_9ZZZZ</name>
<dbReference type="InterPro" id="IPR002068">
    <property type="entry name" value="A-crystallin/Hsp20_dom"/>
</dbReference>
<dbReference type="SUPFAM" id="SSF49764">
    <property type="entry name" value="HSP20-like chaperones"/>
    <property type="match status" value="1"/>
</dbReference>
<feature type="domain" description="SHSP" evidence="1">
    <location>
        <begin position="45"/>
        <end position="158"/>
    </location>
</feature>
<sequence>MTKVAFRTNIPFFDRETFLTPFDKIFDQLVEAQYPEVVKSVGLKPYGNAAYPKVNVYEYEDKIGIVAEIPGLNKKQLNVEVEDGILTISGDKHGSLIEDEGAKVIRKELKQSSFRRSFELGELLDGNNIVANFKDGILSVSIPKTESEKPKKTYVKIS</sequence>
<dbReference type="EMBL" id="UINC01039085">
    <property type="protein sequence ID" value="SVB37044.1"/>
    <property type="molecule type" value="Genomic_DNA"/>
</dbReference>
<proteinExistence type="predicted"/>
<evidence type="ECO:0000259" key="1">
    <source>
        <dbReference type="PROSITE" id="PS01031"/>
    </source>
</evidence>
<dbReference type="Pfam" id="PF00011">
    <property type="entry name" value="HSP20"/>
    <property type="match status" value="1"/>
</dbReference>
<gene>
    <name evidence="2" type="ORF">METZ01_LOCUS189898</name>
</gene>
<dbReference type="CDD" id="cd06464">
    <property type="entry name" value="ACD_sHsps-like"/>
    <property type="match status" value="1"/>
</dbReference>
<accession>A0A382DGC5</accession>
<dbReference type="InterPro" id="IPR031107">
    <property type="entry name" value="Small_HSP"/>
</dbReference>
<dbReference type="InterPro" id="IPR008978">
    <property type="entry name" value="HSP20-like_chaperone"/>
</dbReference>
<organism evidence="2">
    <name type="scientific">marine metagenome</name>
    <dbReference type="NCBI Taxonomy" id="408172"/>
    <lineage>
        <taxon>unclassified sequences</taxon>
        <taxon>metagenomes</taxon>
        <taxon>ecological metagenomes</taxon>
    </lineage>
</organism>
<dbReference type="Gene3D" id="2.60.40.790">
    <property type="match status" value="1"/>
</dbReference>
<dbReference type="PROSITE" id="PS01031">
    <property type="entry name" value="SHSP"/>
    <property type="match status" value="1"/>
</dbReference>
<evidence type="ECO:0000313" key="2">
    <source>
        <dbReference type="EMBL" id="SVB37044.1"/>
    </source>
</evidence>
<dbReference type="AlphaFoldDB" id="A0A382DGC5"/>
<dbReference type="PANTHER" id="PTHR11527">
    <property type="entry name" value="HEAT-SHOCK PROTEIN 20 FAMILY MEMBER"/>
    <property type="match status" value="1"/>
</dbReference>